<reference evidence="3" key="1">
    <citation type="submission" date="2017-12" db="EMBL/GenBank/DDBJ databases">
        <title>FDA dAtabase for Regulatory Grade micrObial Sequences (FDA-ARGOS): Supporting development and validation of Infectious Disease Dx tests.</title>
        <authorList>
            <person name="Campos J."/>
            <person name="Goldberg B."/>
            <person name="Tallon L."/>
            <person name="Sadzewicz L."/>
            <person name="Sengamalay N."/>
            <person name="Ott S."/>
            <person name="Godinez A."/>
            <person name="Nagaraj S."/>
            <person name="Vyas G."/>
            <person name="Aluvathingal J."/>
            <person name="Nadendla S."/>
            <person name="Geyer C."/>
            <person name="Nandy P."/>
            <person name="Hobson J."/>
            <person name="Sichtig H."/>
        </authorList>
    </citation>
    <scope>NUCLEOTIDE SEQUENCE</scope>
    <source>
        <strain evidence="3">FDAARGOS_252</strain>
    </source>
</reference>
<dbReference type="PANTHER" id="PTHR33755">
    <property type="entry name" value="TOXIN PARE1-RELATED"/>
    <property type="match status" value="1"/>
</dbReference>
<organism evidence="3 4">
    <name type="scientific">Paracoccus yeei</name>
    <dbReference type="NCBI Taxonomy" id="147645"/>
    <lineage>
        <taxon>Bacteria</taxon>
        <taxon>Pseudomonadati</taxon>
        <taxon>Pseudomonadota</taxon>
        <taxon>Alphaproteobacteria</taxon>
        <taxon>Rhodobacterales</taxon>
        <taxon>Paracoccaceae</taxon>
        <taxon>Paracoccus</taxon>
    </lineage>
</organism>
<dbReference type="PANTHER" id="PTHR33755:SF7">
    <property type="entry name" value="TOXIN MODULE OF TOXIN-ANTITOXIN SYSTEM RELE_STBE FAMILY"/>
    <property type="match status" value="1"/>
</dbReference>
<dbReference type="InterPro" id="IPR007712">
    <property type="entry name" value="RelE/ParE_toxin"/>
</dbReference>
<dbReference type="Pfam" id="PF05016">
    <property type="entry name" value="ParE_toxin"/>
    <property type="match status" value="1"/>
</dbReference>
<evidence type="ECO:0000256" key="1">
    <source>
        <dbReference type="ARBA" id="ARBA00006226"/>
    </source>
</evidence>
<dbReference type="InterPro" id="IPR051803">
    <property type="entry name" value="TA_system_RelE-like_toxin"/>
</dbReference>
<evidence type="ECO:0000313" key="3">
    <source>
        <dbReference type="EMBL" id="ARC36885.1"/>
    </source>
</evidence>
<keyword evidence="2" id="KW-1277">Toxin-antitoxin system</keyword>
<dbReference type="EMBL" id="CP020442">
    <property type="protein sequence ID" value="ARC36885.1"/>
    <property type="molecule type" value="Genomic_DNA"/>
</dbReference>
<name>A0A1V0GSP1_9RHOB</name>
<keyword evidence="4" id="KW-1185">Reference proteome</keyword>
<dbReference type="Proteomes" id="UP000191257">
    <property type="component" value="Chromosome"/>
</dbReference>
<comment type="similarity">
    <text evidence="1">Belongs to the RelE toxin family.</text>
</comment>
<protein>
    <submittedName>
        <fullName evidence="3">Type II toxin-antitoxin system RelE/ParE family toxin</fullName>
    </submittedName>
</protein>
<sequence>MPRVIFAPAAVRELQRLRDFLRTRSLDAARRAGEAIRQGVAILGTHPRLGRMLDDLPEQFREWLIDFGDSGYVARYRIEAETVTILAIRHQKEAAIA</sequence>
<dbReference type="RefSeq" id="WP_080621569.1">
    <property type="nucleotide sequence ID" value="NZ_CAWMZI010000001.1"/>
</dbReference>
<dbReference type="KEGG" id="pye:A6J80_11310"/>
<evidence type="ECO:0000313" key="4">
    <source>
        <dbReference type="Proteomes" id="UP000191257"/>
    </source>
</evidence>
<evidence type="ECO:0000256" key="2">
    <source>
        <dbReference type="ARBA" id="ARBA00022649"/>
    </source>
</evidence>
<gene>
    <name evidence="3" type="ORF">A6J80_11310</name>
</gene>
<dbReference type="InterPro" id="IPR035093">
    <property type="entry name" value="RelE/ParE_toxin_dom_sf"/>
</dbReference>
<dbReference type="STRING" id="147645.A6J80_11310"/>
<accession>A0A1V0GSP1</accession>
<dbReference type="Gene3D" id="3.30.2310.20">
    <property type="entry name" value="RelE-like"/>
    <property type="match status" value="1"/>
</dbReference>
<proteinExistence type="inferred from homology"/>
<dbReference type="AlphaFoldDB" id="A0A1V0GSP1"/>